<sequence length="96" mass="10930">MEKGAVGFEPENLTQPNIPSTWKAVEALYDSSKARSIGVSNFSSKKFRDLLQVARVPPSVLQVECHPVWQQPKLHAFCEFKGIHNWVFTVGFARQW</sequence>
<dbReference type="PROSITE" id="PS00062">
    <property type="entry name" value="ALDOKETO_REDUCTASE_2"/>
    <property type="match status" value="1"/>
</dbReference>
<dbReference type="PANTHER" id="PTHR11732">
    <property type="entry name" value="ALDO/KETO REDUCTASE"/>
    <property type="match status" value="1"/>
</dbReference>
<dbReference type="PRINTS" id="PR00069">
    <property type="entry name" value="ALDKETRDTASE"/>
</dbReference>
<comment type="caution">
    <text evidence="2">The sequence shown here is derived from an EMBL/GenBank/DDBJ whole genome shotgun (WGS) entry which is preliminary data.</text>
</comment>
<dbReference type="AlphaFoldDB" id="A0A6A3BUM2"/>
<gene>
    <name evidence="2" type="ORF">F3Y22_tig00018999pilonHSYRG00008</name>
</gene>
<dbReference type="Proteomes" id="UP000436088">
    <property type="component" value="Unassembled WGS sequence"/>
</dbReference>
<dbReference type="GO" id="GO:0016491">
    <property type="term" value="F:oxidoreductase activity"/>
    <property type="evidence" value="ECO:0007669"/>
    <property type="project" value="InterPro"/>
</dbReference>
<dbReference type="SUPFAM" id="SSF51430">
    <property type="entry name" value="NAD(P)-linked oxidoreductase"/>
    <property type="match status" value="1"/>
</dbReference>
<keyword evidence="3" id="KW-1185">Reference proteome</keyword>
<dbReference type="InterPro" id="IPR018170">
    <property type="entry name" value="Aldo/ket_reductase_CS"/>
</dbReference>
<organism evidence="2 3">
    <name type="scientific">Hibiscus syriacus</name>
    <name type="common">Rose of Sharon</name>
    <dbReference type="NCBI Taxonomy" id="106335"/>
    <lineage>
        <taxon>Eukaryota</taxon>
        <taxon>Viridiplantae</taxon>
        <taxon>Streptophyta</taxon>
        <taxon>Embryophyta</taxon>
        <taxon>Tracheophyta</taxon>
        <taxon>Spermatophyta</taxon>
        <taxon>Magnoliopsida</taxon>
        <taxon>eudicotyledons</taxon>
        <taxon>Gunneridae</taxon>
        <taxon>Pentapetalae</taxon>
        <taxon>rosids</taxon>
        <taxon>malvids</taxon>
        <taxon>Malvales</taxon>
        <taxon>Malvaceae</taxon>
        <taxon>Malvoideae</taxon>
        <taxon>Hibiscus</taxon>
    </lineage>
</organism>
<dbReference type="Pfam" id="PF00248">
    <property type="entry name" value="Aldo_ket_red"/>
    <property type="match status" value="1"/>
</dbReference>
<evidence type="ECO:0000313" key="3">
    <source>
        <dbReference type="Proteomes" id="UP000436088"/>
    </source>
</evidence>
<dbReference type="InterPro" id="IPR036812">
    <property type="entry name" value="NAD(P)_OxRdtase_dom_sf"/>
</dbReference>
<accession>A0A6A3BUM2</accession>
<evidence type="ECO:0000259" key="1">
    <source>
        <dbReference type="Pfam" id="PF00248"/>
    </source>
</evidence>
<name>A0A6A3BUM2_HIBSY</name>
<dbReference type="EMBL" id="VEPZ02000707">
    <property type="protein sequence ID" value="KAE8720550.1"/>
    <property type="molecule type" value="Genomic_DNA"/>
</dbReference>
<evidence type="ECO:0000313" key="2">
    <source>
        <dbReference type="EMBL" id="KAE8720550.1"/>
    </source>
</evidence>
<dbReference type="Gene3D" id="3.20.20.100">
    <property type="entry name" value="NADP-dependent oxidoreductase domain"/>
    <property type="match status" value="1"/>
</dbReference>
<dbReference type="InterPro" id="IPR023210">
    <property type="entry name" value="NADP_OxRdtase_dom"/>
</dbReference>
<reference evidence="2" key="1">
    <citation type="submission" date="2019-09" db="EMBL/GenBank/DDBJ databases">
        <title>Draft genome information of white flower Hibiscus syriacus.</title>
        <authorList>
            <person name="Kim Y.-M."/>
        </authorList>
    </citation>
    <scope>NUCLEOTIDE SEQUENCE [LARGE SCALE GENOMIC DNA]</scope>
    <source>
        <strain evidence="2">YM2019G1</strain>
    </source>
</reference>
<feature type="domain" description="NADP-dependent oxidoreductase" evidence="1">
    <location>
        <begin position="18"/>
        <end position="84"/>
    </location>
</feature>
<dbReference type="InterPro" id="IPR020471">
    <property type="entry name" value="AKR"/>
</dbReference>
<protein>
    <recommendedName>
        <fullName evidence="1">NADP-dependent oxidoreductase domain-containing protein</fullName>
    </recommendedName>
</protein>
<proteinExistence type="predicted"/>